<gene>
    <name evidence="3" type="ORF">X975_07145</name>
</gene>
<dbReference type="SMART" id="SM00875">
    <property type="entry name" value="BACK"/>
    <property type="match status" value="1"/>
</dbReference>
<dbReference type="EMBL" id="KK116811">
    <property type="protein sequence ID" value="KFM68835.1"/>
    <property type="molecule type" value="Genomic_DNA"/>
</dbReference>
<name>A0A087TUP6_STEMI</name>
<dbReference type="InterPro" id="IPR011333">
    <property type="entry name" value="SKP1/BTB/POZ_sf"/>
</dbReference>
<dbReference type="Pfam" id="PF07707">
    <property type="entry name" value="BACK"/>
    <property type="match status" value="1"/>
</dbReference>
<evidence type="ECO:0000259" key="2">
    <source>
        <dbReference type="SMART" id="SM00875"/>
    </source>
</evidence>
<dbReference type="InterPro" id="IPR011705">
    <property type="entry name" value="BACK"/>
</dbReference>
<feature type="non-terminal residue" evidence="3">
    <location>
        <position position="604"/>
    </location>
</feature>
<reference evidence="3 4" key="1">
    <citation type="submission" date="2013-11" db="EMBL/GenBank/DDBJ databases">
        <title>Genome sequencing of Stegodyphus mimosarum.</title>
        <authorList>
            <person name="Bechsgaard J."/>
        </authorList>
    </citation>
    <scope>NUCLEOTIDE SEQUENCE [LARGE SCALE GENOMIC DNA]</scope>
</reference>
<dbReference type="Gene3D" id="1.25.40.420">
    <property type="match status" value="1"/>
</dbReference>
<organism evidence="3 4">
    <name type="scientific">Stegodyphus mimosarum</name>
    <name type="common">African social velvet spider</name>
    <dbReference type="NCBI Taxonomy" id="407821"/>
    <lineage>
        <taxon>Eukaryota</taxon>
        <taxon>Metazoa</taxon>
        <taxon>Ecdysozoa</taxon>
        <taxon>Arthropoda</taxon>
        <taxon>Chelicerata</taxon>
        <taxon>Arachnida</taxon>
        <taxon>Araneae</taxon>
        <taxon>Araneomorphae</taxon>
        <taxon>Entelegynae</taxon>
        <taxon>Eresoidea</taxon>
        <taxon>Eresidae</taxon>
        <taxon>Stegodyphus</taxon>
    </lineage>
</organism>
<dbReference type="STRING" id="407821.A0A087TUP6"/>
<evidence type="ECO:0000313" key="4">
    <source>
        <dbReference type="Proteomes" id="UP000054359"/>
    </source>
</evidence>
<protein>
    <submittedName>
        <fullName evidence="3">BTB/POZ domain-containing protein 6-A</fullName>
    </submittedName>
</protein>
<sequence>MLLESDESESGDNVEFDEDNDDIDADPDYISDDRIEIDPDLVIDSPIQEIECIKEEALTHTNAEINRKKIDYANITDGSLNNLNYDELNALFGILILSAALKDNHLSTKVMFDVTFSSGRYIYTDKLHVNSLKEALELYTLATKYEIRELKEKCASYFLSNVTLDNLFIEYEYSLNENIKELLDSCRNFVCNETKAVLESPHFKDASRIVIEDIIKQDSLNVNSELDVINAVLKWARSECRRRSLSCDEMYLRDCIEPLLKHLRLLSLTPEEFCDFVEQHNIFTSLESSVLTRKLLQPDSKVRVPETFCFIAEKRKPKPIPLVRQESGSKEKEMGTSQLGIHQPSPKNGKITLLNTFGDQAFRAGRQMNHHVLNTYPDKYGTYEKEDKAVNKSIESGTHQFHRNNKIRHSHNFEDQTSRITQEMKNQQTLNTHVSFLTKQKRMYDFPLSDVQNHIGSAFSTDVKCSARIRIVEGRILLHGIHLKLKNTKAEVDELEAHVCFSGFLEEPETHVYKEEIKNDIFSITLSEPKVLQQKKMESGQESIKEKMKAVQEKIEAGQEYAKEEMKVVQEKIEAGQEDMKREISAIIESKFEAMDIRIYTVEN</sequence>
<feature type="region of interest" description="Disordered" evidence="1">
    <location>
        <begin position="1"/>
        <end position="29"/>
    </location>
</feature>
<proteinExistence type="predicted"/>
<evidence type="ECO:0000313" key="3">
    <source>
        <dbReference type="EMBL" id="KFM68835.1"/>
    </source>
</evidence>
<dbReference type="AlphaFoldDB" id="A0A087TUP6"/>
<dbReference type="PANTHER" id="PTHR45774:SF3">
    <property type="entry name" value="BTB (POZ) DOMAIN-CONTAINING 2B-RELATED"/>
    <property type="match status" value="1"/>
</dbReference>
<dbReference type="Proteomes" id="UP000054359">
    <property type="component" value="Unassembled WGS sequence"/>
</dbReference>
<keyword evidence="4" id="KW-1185">Reference proteome</keyword>
<feature type="region of interest" description="Disordered" evidence="1">
    <location>
        <begin position="326"/>
        <end position="345"/>
    </location>
</feature>
<accession>A0A087TUP6</accession>
<dbReference type="PANTHER" id="PTHR45774">
    <property type="entry name" value="BTB/POZ DOMAIN-CONTAINING"/>
    <property type="match status" value="1"/>
</dbReference>
<feature type="domain" description="BACK" evidence="2">
    <location>
        <begin position="168"/>
        <end position="278"/>
    </location>
</feature>
<evidence type="ECO:0000256" key="1">
    <source>
        <dbReference type="SAM" id="MobiDB-lite"/>
    </source>
</evidence>
<dbReference type="OrthoDB" id="45365at2759"/>
<dbReference type="Gene3D" id="3.30.710.10">
    <property type="entry name" value="Potassium Channel Kv1.1, Chain A"/>
    <property type="match status" value="1"/>
</dbReference>